<keyword evidence="10" id="KW-1185">Reference proteome</keyword>
<dbReference type="STRING" id="83767.SAMN05660652_01422"/>
<keyword evidence="2" id="KW-0719">Serine esterase</keyword>
<keyword evidence="5" id="KW-0378">Hydrolase</keyword>
<keyword evidence="7" id="KW-1015">Disulfide bond</keyword>
<keyword evidence="4 8" id="KW-0732">Signal</keyword>
<evidence type="ECO:0000256" key="7">
    <source>
        <dbReference type="ARBA" id="ARBA00023157"/>
    </source>
</evidence>
<dbReference type="GO" id="GO:0052689">
    <property type="term" value="F:carboxylic ester hydrolase activity"/>
    <property type="evidence" value="ECO:0007669"/>
    <property type="project" value="UniProtKB-KW"/>
</dbReference>
<proteinExistence type="inferred from homology"/>
<evidence type="ECO:0000256" key="5">
    <source>
        <dbReference type="ARBA" id="ARBA00022801"/>
    </source>
</evidence>
<evidence type="ECO:0000256" key="4">
    <source>
        <dbReference type="ARBA" id="ARBA00022729"/>
    </source>
</evidence>
<reference evidence="9 10" key="1">
    <citation type="submission" date="2016-10" db="EMBL/GenBank/DDBJ databases">
        <authorList>
            <person name="de Groot N.N."/>
        </authorList>
    </citation>
    <scope>NUCLEOTIDE SEQUENCE [LARGE SCALE GENOMIC DNA]</scope>
    <source>
        <strain evidence="9 10">DSM 5885</strain>
    </source>
</reference>
<dbReference type="AlphaFoldDB" id="A0A1G8AKX8"/>
<keyword evidence="6" id="KW-0106">Calcium</keyword>
<dbReference type="GO" id="GO:0046872">
    <property type="term" value="F:metal ion binding"/>
    <property type="evidence" value="ECO:0007669"/>
    <property type="project" value="UniProtKB-KW"/>
</dbReference>
<keyword evidence="3" id="KW-0479">Metal-binding</keyword>
<dbReference type="EMBL" id="FNCY01000004">
    <property type="protein sequence ID" value="SDH21672.1"/>
    <property type="molecule type" value="Genomic_DNA"/>
</dbReference>
<dbReference type="PANTHER" id="PTHR33938:SF15">
    <property type="entry name" value="FERULOYL ESTERASE B-RELATED"/>
    <property type="match status" value="1"/>
</dbReference>
<protein>
    <submittedName>
        <fullName evidence="9">Feruloyl esterase</fullName>
    </submittedName>
</protein>
<evidence type="ECO:0000256" key="6">
    <source>
        <dbReference type="ARBA" id="ARBA00022837"/>
    </source>
</evidence>
<dbReference type="Proteomes" id="UP000198607">
    <property type="component" value="Unassembled WGS sequence"/>
</dbReference>
<feature type="signal peptide" evidence="8">
    <location>
        <begin position="1"/>
        <end position="20"/>
    </location>
</feature>
<accession>A0A1G8AKX8</accession>
<gene>
    <name evidence="9" type="ORF">SAMN05660652_01422</name>
</gene>
<dbReference type="PANTHER" id="PTHR33938">
    <property type="entry name" value="FERULOYL ESTERASE B-RELATED"/>
    <property type="match status" value="1"/>
</dbReference>
<organism evidence="9 10">
    <name type="scientific">Propionivibrio dicarboxylicus</name>
    <dbReference type="NCBI Taxonomy" id="83767"/>
    <lineage>
        <taxon>Bacteria</taxon>
        <taxon>Pseudomonadati</taxon>
        <taxon>Pseudomonadota</taxon>
        <taxon>Betaproteobacteria</taxon>
        <taxon>Rhodocyclales</taxon>
        <taxon>Rhodocyclaceae</taxon>
        <taxon>Propionivibrio</taxon>
    </lineage>
</organism>
<dbReference type="InterPro" id="IPR029058">
    <property type="entry name" value="AB_hydrolase_fold"/>
</dbReference>
<evidence type="ECO:0000256" key="2">
    <source>
        <dbReference type="ARBA" id="ARBA00022487"/>
    </source>
</evidence>
<evidence type="ECO:0000256" key="8">
    <source>
        <dbReference type="SAM" id="SignalP"/>
    </source>
</evidence>
<dbReference type="RefSeq" id="WP_176785789.1">
    <property type="nucleotide sequence ID" value="NZ_FNCY01000004.1"/>
</dbReference>
<dbReference type="SUPFAM" id="SSF53474">
    <property type="entry name" value="alpha/beta-Hydrolases"/>
    <property type="match status" value="1"/>
</dbReference>
<evidence type="ECO:0000313" key="9">
    <source>
        <dbReference type="EMBL" id="SDH21672.1"/>
    </source>
</evidence>
<dbReference type="Pfam" id="PF07519">
    <property type="entry name" value="Tannase"/>
    <property type="match status" value="1"/>
</dbReference>
<comment type="similarity">
    <text evidence="1">Belongs to the tannase family.</text>
</comment>
<evidence type="ECO:0000256" key="3">
    <source>
        <dbReference type="ARBA" id="ARBA00022723"/>
    </source>
</evidence>
<feature type="chain" id="PRO_5011660943" evidence="8">
    <location>
        <begin position="21"/>
        <end position="644"/>
    </location>
</feature>
<dbReference type="Gene3D" id="3.40.50.1820">
    <property type="entry name" value="alpha/beta hydrolase"/>
    <property type="match status" value="1"/>
</dbReference>
<sequence>MSYGSQARFALKLSVASCLAAMLGGCFDSGGSNNSPAAVVTETACTDLATQFKMDGVTIESVKEVAAATSVTGGIGASGPVVGTDASGYPVGVEKMGPMPAHCVIRGSADPHHGADGSTYAIGFEVRLPIASAWNGRFFFQGGGGVNGFMASAYGNLRGNLLDATGMPEDNALNRGFAVASTDSGHRANTASTDADAQTLFGADPQARLDYGYNAVARTTTIAKALINKRYGRSQNYSYFVGCSNGGRDAMVASQRLPNEFDGVFALNPGFQLPKAAVNQAWDTQQFYSLSTSIYDAFTKKDMDYVASRIMTTCDALDGAADGLVQDRAACDTAISAAITGGTLFATGAKDSGTGLTAAQITALTAVFGGVKDSSNASFYSDFPYDAGISYRDWRSWKLGIANPATSGAGSAVTPSQAVSIGAFSLPAVFMSAYSHITGDTSTSSANALAWMNTVKTALVPTGAVDPTKIYATSGLYTTPAMDATANSGVGFMSGNSINYDTFKARKSRLIVAHGTSDGVFSSNDTKNWYKALKGKYSDAATFARYFEIPGMNHCSGGRAADKFDMVTALVNWVEKGTVPDSVTATVRDQNYLYAAAAWTPYKPDTTDTLSVGINATTIGKTRPLCAYPTVAKSTDGGTSWTCQ</sequence>
<evidence type="ECO:0000256" key="1">
    <source>
        <dbReference type="ARBA" id="ARBA00006249"/>
    </source>
</evidence>
<evidence type="ECO:0000313" key="10">
    <source>
        <dbReference type="Proteomes" id="UP000198607"/>
    </source>
</evidence>
<name>A0A1G8AKX8_9RHOO</name>
<dbReference type="InterPro" id="IPR011118">
    <property type="entry name" value="Tannase/feruloyl_esterase"/>
</dbReference>